<dbReference type="Proteomes" id="UP001139103">
    <property type="component" value="Unassembled WGS sequence"/>
</dbReference>
<feature type="domain" description="ABC transporter" evidence="5">
    <location>
        <begin position="2"/>
        <end position="232"/>
    </location>
</feature>
<dbReference type="Pfam" id="PF00005">
    <property type="entry name" value="ABC_tran"/>
    <property type="match status" value="1"/>
</dbReference>
<accession>A0A9X1MSU5</accession>
<keyword evidence="7" id="KW-1185">Reference proteome</keyword>
<dbReference type="InterPro" id="IPR027417">
    <property type="entry name" value="P-loop_NTPase"/>
</dbReference>
<dbReference type="RefSeq" id="WP_230223451.1">
    <property type="nucleotide sequence ID" value="NZ_JAJKFT010000010.1"/>
</dbReference>
<evidence type="ECO:0000313" key="6">
    <source>
        <dbReference type="EMBL" id="MCC9631462.1"/>
    </source>
</evidence>
<sequence length="310" mass="34478">MIELKDFGKDYGTFTAVECLNLKIEAGEMFGFIGPNGAGKSTSIRYLATLLKATRGGGTVNGYSVAKEPMNVRHSVGYMPDNFGVYDGMKVWEFLDFFAVAYGIPRTRRKAVITDVLELLDLTYKRNDFVNGLSRGMKQRLCLAKTLVHDPPVLILDEPASGLDPRARLEVKALLKELRKMGKTILISSHILVELADCCTSVGIIERGQLLMHGPIEDVYRRIRKNRILQIKVIDNFDAALSIVRSEPSCVDVDIEADRNMITCELQTDDNGVAGLLNKLLANQVKVRSYAEKDPTLEDVFMMVTKGLVT</sequence>
<protein>
    <submittedName>
        <fullName evidence="6">ABC transporter ATP-binding protein</fullName>
    </submittedName>
</protein>
<organism evidence="6 7">
    <name type="scientific">Blastopirellula sediminis</name>
    <dbReference type="NCBI Taxonomy" id="2894196"/>
    <lineage>
        <taxon>Bacteria</taxon>
        <taxon>Pseudomonadati</taxon>
        <taxon>Planctomycetota</taxon>
        <taxon>Planctomycetia</taxon>
        <taxon>Pirellulales</taxon>
        <taxon>Pirellulaceae</taxon>
        <taxon>Blastopirellula</taxon>
    </lineage>
</organism>
<dbReference type="Gene3D" id="3.40.50.300">
    <property type="entry name" value="P-loop containing nucleotide triphosphate hydrolases"/>
    <property type="match status" value="1"/>
</dbReference>
<dbReference type="InterPro" id="IPR003439">
    <property type="entry name" value="ABC_transporter-like_ATP-bd"/>
</dbReference>
<evidence type="ECO:0000259" key="5">
    <source>
        <dbReference type="PROSITE" id="PS50893"/>
    </source>
</evidence>
<dbReference type="GO" id="GO:0005524">
    <property type="term" value="F:ATP binding"/>
    <property type="evidence" value="ECO:0007669"/>
    <property type="project" value="UniProtKB-KW"/>
</dbReference>
<reference evidence="6" key="1">
    <citation type="submission" date="2021-11" db="EMBL/GenBank/DDBJ databases">
        <title>Genome sequence.</title>
        <authorList>
            <person name="Sun Q."/>
        </authorList>
    </citation>
    <scope>NUCLEOTIDE SEQUENCE</scope>
    <source>
        <strain evidence="6">JC732</strain>
    </source>
</reference>
<dbReference type="SUPFAM" id="SSF52540">
    <property type="entry name" value="P-loop containing nucleoside triphosphate hydrolases"/>
    <property type="match status" value="1"/>
</dbReference>
<evidence type="ECO:0000256" key="1">
    <source>
        <dbReference type="ARBA" id="ARBA00005417"/>
    </source>
</evidence>
<dbReference type="Pfam" id="PF13732">
    <property type="entry name" value="DrrA1-3_C"/>
    <property type="match status" value="1"/>
</dbReference>
<proteinExistence type="inferred from homology"/>
<dbReference type="GO" id="GO:0016887">
    <property type="term" value="F:ATP hydrolysis activity"/>
    <property type="evidence" value="ECO:0007669"/>
    <property type="project" value="InterPro"/>
</dbReference>
<gene>
    <name evidence="6" type="ORF">LOC68_23960</name>
</gene>
<evidence type="ECO:0000256" key="4">
    <source>
        <dbReference type="ARBA" id="ARBA00022840"/>
    </source>
</evidence>
<dbReference type="SMART" id="SM00382">
    <property type="entry name" value="AAA"/>
    <property type="match status" value="1"/>
</dbReference>
<evidence type="ECO:0000256" key="2">
    <source>
        <dbReference type="ARBA" id="ARBA00022448"/>
    </source>
</evidence>
<comment type="similarity">
    <text evidence="1">Belongs to the ABC transporter superfamily.</text>
</comment>
<dbReference type="EMBL" id="JAJKFT010000010">
    <property type="protein sequence ID" value="MCC9631462.1"/>
    <property type="molecule type" value="Genomic_DNA"/>
</dbReference>
<dbReference type="InterPro" id="IPR003593">
    <property type="entry name" value="AAA+_ATPase"/>
</dbReference>
<comment type="caution">
    <text evidence="6">The sequence shown here is derived from an EMBL/GenBank/DDBJ whole genome shotgun (WGS) entry which is preliminary data.</text>
</comment>
<dbReference type="PROSITE" id="PS50893">
    <property type="entry name" value="ABC_TRANSPORTER_2"/>
    <property type="match status" value="1"/>
</dbReference>
<evidence type="ECO:0000256" key="3">
    <source>
        <dbReference type="ARBA" id="ARBA00022741"/>
    </source>
</evidence>
<keyword evidence="4 6" id="KW-0067">ATP-binding</keyword>
<dbReference type="PANTHER" id="PTHR43335:SF3">
    <property type="entry name" value="ABC TRANSPORTER"/>
    <property type="match status" value="1"/>
</dbReference>
<keyword evidence="3" id="KW-0547">Nucleotide-binding</keyword>
<name>A0A9X1MSU5_9BACT</name>
<dbReference type="PANTHER" id="PTHR43335">
    <property type="entry name" value="ABC TRANSPORTER, ATP-BINDING PROTEIN"/>
    <property type="match status" value="1"/>
</dbReference>
<dbReference type="CDD" id="cd03230">
    <property type="entry name" value="ABC_DR_subfamily_A"/>
    <property type="match status" value="1"/>
</dbReference>
<dbReference type="InterPro" id="IPR025302">
    <property type="entry name" value="DrrA1/2-like_C"/>
</dbReference>
<evidence type="ECO:0000313" key="7">
    <source>
        <dbReference type="Proteomes" id="UP001139103"/>
    </source>
</evidence>
<keyword evidence="2" id="KW-0813">Transport</keyword>
<dbReference type="AlphaFoldDB" id="A0A9X1MSU5"/>